<feature type="domain" description="PDZ" evidence="7">
    <location>
        <begin position="284"/>
        <end position="353"/>
    </location>
</feature>
<feature type="region of interest" description="Disordered" evidence="6">
    <location>
        <begin position="1"/>
        <end position="20"/>
    </location>
</feature>
<evidence type="ECO:0000256" key="4">
    <source>
        <dbReference type="ARBA" id="ARBA00022825"/>
    </source>
</evidence>
<dbReference type="CDD" id="cd06782">
    <property type="entry name" value="cpPDZ_CPP-like"/>
    <property type="match status" value="1"/>
</dbReference>
<dbReference type="AlphaFoldDB" id="A0A517PDQ8"/>
<dbReference type="Gene3D" id="2.30.42.10">
    <property type="match status" value="1"/>
</dbReference>
<evidence type="ECO:0000256" key="1">
    <source>
        <dbReference type="ARBA" id="ARBA00009179"/>
    </source>
</evidence>
<dbReference type="OrthoDB" id="9812068at2"/>
<dbReference type="EMBL" id="CP036265">
    <property type="protein sequence ID" value="QDT17525.1"/>
    <property type="molecule type" value="Genomic_DNA"/>
</dbReference>
<dbReference type="InterPro" id="IPR001478">
    <property type="entry name" value="PDZ"/>
</dbReference>
<reference evidence="8 9" key="1">
    <citation type="submission" date="2019-02" db="EMBL/GenBank/DDBJ databases">
        <title>Deep-cultivation of Planctomycetes and their phenomic and genomic characterization uncovers novel biology.</title>
        <authorList>
            <person name="Wiegand S."/>
            <person name="Jogler M."/>
            <person name="Boedeker C."/>
            <person name="Pinto D."/>
            <person name="Vollmers J."/>
            <person name="Rivas-Marin E."/>
            <person name="Kohn T."/>
            <person name="Peeters S.H."/>
            <person name="Heuer A."/>
            <person name="Rast P."/>
            <person name="Oberbeckmann S."/>
            <person name="Bunk B."/>
            <person name="Jeske O."/>
            <person name="Meyerdierks A."/>
            <person name="Storesund J.E."/>
            <person name="Kallscheuer N."/>
            <person name="Luecker S."/>
            <person name="Lage O.M."/>
            <person name="Pohl T."/>
            <person name="Merkel B.J."/>
            <person name="Hornburger P."/>
            <person name="Mueller R.-W."/>
            <person name="Bruemmer F."/>
            <person name="Labrenz M."/>
            <person name="Spormann A.M."/>
            <person name="Op den Camp H."/>
            <person name="Overmann J."/>
            <person name="Amann R."/>
            <person name="Jetten M.S.M."/>
            <person name="Mascher T."/>
            <person name="Medema M.H."/>
            <person name="Devos D.P."/>
            <person name="Kaster A.-K."/>
            <person name="Ovreas L."/>
            <person name="Rohde M."/>
            <person name="Galperin M.Y."/>
            <person name="Jogler C."/>
        </authorList>
    </citation>
    <scope>NUCLEOTIDE SEQUENCE [LARGE SCALE GENOMIC DNA]</scope>
    <source>
        <strain evidence="8 9">CA12</strain>
    </source>
</reference>
<keyword evidence="3 5" id="KW-0378">Hydrolase</keyword>
<dbReference type="GO" id="GO:0030288">
    <property type="term" value="C:outer membrane-bounded periplasmic space"/>
    <property type="evidence" value="ECO:0007669"/>
    <property type="project" value="TreeGrafter"/>
</dbReference>
<dbReference type="GO" id="GO:0006508">
    <property type="term" value="P:proteolysis"/>
    <property type="evidence" value="ECO:0007669"/>
    <property type="project" value="UniProtKB-KW"/>
</dbReference>
<comment type="similarity">
    <text evidence="1 5">Belongs to the peptidase S41A family.</text>
</comment>
<dbReference type="SMART" id="SM00228">
    <property type="entry name" value="PDZ"/>
    <property type="match status" value="1"/>
</dbReference>
<dbReference type="SMART" id="SM00245">
    <property type="entry name" value="TSPc"/>
    <property type="match status" value="1"/>
</dbReference>
<protein>
    <submittedName>
        <fullName evidence="8">Putative CtpA-like serine protease</fullName>
        <ecNumber evidence="8">3.4.21.-</ecNumber>
    </submittedName>
</protein>
<organism evidence="8 9">
    <name type="scientific">Alienimonas californiensis</name>
    <dbReference type="NCBI Taxonomy" id="2527989"/>
    <lineage>
        <taxon>Bacteria</taxon>
        <taxon>Pseudomonadati</taxon>
        <taxon>Planctomycetota</taxon>
        <taxon>Planctomycetia</taxon>
        <taxon>Planctomycetales</taxon>
        <taxon>Planctomycetaceae</taxon>
        <taxon>Alienimonas</taxon>
    </lineage>
</organism>
<dbReference type="GO" id="GO:0004175">
    <property type="term" value="F:endopeptidase activity"/>
    <property type="evidence" value="ECO:0007669"/>
    <property type="project" value="TreeGrafter"/>
</dbReference>
<sequence>MNATTPLRQYKGRTAPTARPKAKVGFTAGSLIELAALGLALLVPAVALGQERTVLDFGPDPSATARYDSNGGYSRGDQAPARSPYENYQTEPTSRTAPQPTPKPQPATADRLSYRYDDPKVVRFATGTGWTRLVNLYVESSQLIDARHREPNSYADRVAMALANLSEAVGNESFRQAHRMTADAGRVQSFRSRLAGMNARSVRDRPDALEVMRQTASLAQSELGLSADAVAAEFLFGAVESLDKFSGFLPSDTRTGYGVDATVIPAQYAAEQTAGALDTSVVGLGVELKEHERGVVIVKPLAGGPAANAGLQRGDVITKVDGQDLAGKGLNGAADLIVGREGTAVQLRVMRGERFGTFNLRRARVELKTVSVVQLMTAPDGSKVGYLKLDRFAATSQTELDAALWQLYQGGMKSLVMDLRGNPGGLLDQAISISDTFLPSGTIVSTRGRLAEDNMSATAKQTRTWKVPMAVIVDEGSASASEIFAAAIQDNRRGVIVGRNSYGKGTVQTHFPVRTVAGDLKLTTAMFYSPNDRQMADQGVAPDVRVSEDREILPLDRDADVVAAIKAATSQTAATMAQAPGSVR</sequence>
<dbReference type="CDD" id="cd07560">
    <property type="entry name" value="Peptidase_S41_CPP"/>
    <property type="match status" value="1"/>
</dbReference>
<accession>A0A517PDQ8</accession>
<dbReference type="EC" id="3.4.21.-" evidence="8"/>
<dbReference type="Proteomes" id="UP000318741">
    <property type="component" value="Chromosome"/>
</dbReference>
<feature type="region of interest" description="Disordered" evidence="6">
    <location>
        <begin position="55"/>
        <end position="112"/>
    </location>
</feature>
<evidence type="ECO:0000256" key="6">
    <source>
        <dbReference type="SAM" id="MobiDB-lite"/>
    </source>
</evidence>
<feature type="compositionally biased region" description="Polar residues" evidence="6">
    <location>
        <begin position="86"/>
        <end position="95"/>
    </location>
</feature>
<evidence type="ECO:0000256" key="5">
    <source>
        <dbReference type="RuleBase" id="RU004404"/>
    </source>
</evidence>
<dbReference type="PANTHER" id="PTHR32060">
    <property type="entry name" value="TAIL-SPECIFIC PROTEASE"/>
    <property type="match status" value="1"/>
</dbReference>
<dbReference type="GO" id="GO:0008236">
    <property type="term" value="F:serine-type peptidase activity"/>
    <property type="evidence" value="ECO:0007669"/>
    <property type="project" value="UniProtKB-KW"/>
</dbReference>
<name>A0A517PDQ8_9PLAN</name>
<proteinExistence type="inferred from homology"/>
<dbReference type="RefSeq" id="WP_145360386.1">
    <property type="nucleotide sequence ID" value="NZ_CP036265.1"/>
</dbReference>
<evidence type="ECO:0000256" key="3">
    <source>
        <dbReference type="ARBA" id="ARBA00022801"/>
    </source>
</evidence>
<dbReference type="SUPFAM" id="SSF50156">
    <property type="entry name" value="PDZ domain-like"/>
    <property type="match status" value="1"/>
</dbReference>
<dbReference type="GO" id="GO:0007165">
    <property type="term" value="P:signal transduction"/>
    <property type="evidence" value="ECO:0007669"/>
    <property type="project" value="TreeGrafter"/>
</dbReference>
<dbReference type="SUPFAM" id="SSF52096">
    <property type="entry name" value="ClpP/crotonase"/>
    <property type="match status" value="1"/>
</dbReference>
<evidence type="ECO:0000313" key="8">
    <source>
        <dbReference type="EMBL" id="QDT17525.1"/>
    </source>
</evidence>
<dbReference type="Gene3D" id="3.90.226.10">
    <property type="entry name" value="2-enoyl-CoA Hydratase, Chain A, domain 1"/>
    <property type="match status" value="1"/>
</dbReference>
<dbReference type="Pfam" id="PF03572">
    <property type="entry name" value="Peptidase_S41"/>
    <property type="match status" value="1"/>
</dbReference>
<dbReference type="InterPro" id="IPR005151">
    <property type="entry name" value="Tail-specific_protease"/>
</dbReference>
<dbReference type="NCBIfam" id="TIGR00225">
    <property type="entry name" value="prc"/>
    <property type="match status" value="1"/>
</dbReference>
<evidence type="ECO:0000256" key="2">
    <source>
        <dbReference type="ARBA" id="ARBA00022670"/>
    </source>
</evidence>
<dbReference type="InterPro" id="IPR036034">
    <property type="entry name" value="PDZ_sf"/>
</dbReference>
<dbReference type="InterPro" id="IPR029045">
    <property type="entry name" value="ClpP/crotonase-like_dom_sf"/>
</dbReference>
<keyword evidence="4 5" id="KW-0720">Serine protease</keyword>
<dbReference type="KEGG" id="acaf:CA12_36520"/>
<dbReference type="PROSITE" id="PS50106">
    <property type="entry name" value="PDZ"/>
    <property type="match status" value="1"/>
</dbReference>
<evidence type="ECO:0000313" key="9">
    <source>
        <dbReference type="Proteomes" id="UP000318741"/>
    </source>
</evidence>
<keyword evidence="9" id="KW-1185">Reference proteome</keyword>
<gene>
    <name evidence="8" type="ORF">CA12_36520</name>
</gene>
<dbReference type="PANTHER" id="PTHR32060:SF30">
    <property type="entry name" value="CARBOXY-TERMINAL PROCESSING PROTEASE CTPA"/>
    <property type="match status" value="1"/>
</dbReference>
<dbReference type="Gene3D" id="3.30.750.44">
    <property type="match status" value="1"/>
</dbReference>
<keyword evidence="2 5" id="KW-0645">Protease</keyword>
<dbReference type="Pfam" id="PF13180">
    <property type="entry name" value="PDZ_2"/>
    <property type="match status" value="1"/>
</dbReference>
<dbReference type="InterPro" id="IPR004447">
    <property type="entry name" value="Peptidase_S41A"/>
</dbReference>
<evidence type="ECO:0000259" key="7">
    <source>
        <dbReference type="PROSITE" id="PS50106"/>
    </source>
</evidence>